<keyword evidence="7 13" id="KW-0406">Ion transport</keyword>
<organism evidence="14 15">
    <name type="scientific">Xenoophorus captivus</name>
    <dbReference type="NCBI Taxonomy" id="1517983"/>
    <lineage>
        <taxon>Eukaryota</taxon>
        <taxon>Metazoa</taxon>
        <taxon>Chordata</taxon>
        <taxon>Craniata</taxon>
        <taxon>Vertebrata</taxon>
        <taxon>Euteleostomi</taxon>
        <taxon>Actinopterygii</taxon>
        <taxon>Neopterygii</taxon>
        <taxon>Teleostei</taxon>
        <taxon>Neoteleostei</taxon>
        <taxon>Acanthomorphata</taxon>
        <taxon>Ovalentaria</taxon>
        <taxon>Atherinomorphae</taxon>
        <taxon>Cyprinodontiformes</taxon>
        <taxon>Goodeidae</taxon>
        <taxon>Xenoophorus</taxon>
    </lineage>
</organism>
<keyword evidence="15" id="KW-1185">Reference proteome</keyword>
<evidence type="ECO:0000256" key="5">
    <source>
        <dbReference type="ARBA" id="ARBA00022692"/>
    </source>
</evidence>
<evidence type="ECO:0000256" key="1">
    <source>
        <dbReference type="ARBA" id="ARBA00004651"/>
    </source>
</evidence>
<feature type="non-terminal residue" evidence="14">
    <location>
        <position position="1"/>
    </location>
</feature>
<evidence type="ECO:0000256" key="3">
    <source>
        <dbReference type="ARBA" id="ARBA00022448"/>
    </source>
</evidence>
<keyword evidence="11 13" id="KW-0868">Chloride</keyword>
<feature type="transmembrane region" description="Helical" evidence="13">
    <location>
        <begin position="26"/>
        <end position="48"/>
    </location>
</feature>
<dbReference type="Proteomes" id="UP001434883">
    <property type="component" value="Unassembled WGS sequence"/>
</dbReference>
<evidence type="ECO:0000256" key="9">
    <source>
        <dbReference type="ARBA" id="ARBA00023173"/>
    </source>
</evidence>
<dbReference type="InterPro" id="IPR006990">
    <property type="entry name" value="Tweety"/>
</dbReference>
<dbReference type="EMBL" id="JAHRIN010009155">
    <property type="protein sequence ID" value="MEQ2194367.1"/>
    <property type="molecule type" value="Genomic_DNA"/>
</dbReference>
<sequence>NDSPTLCLPLILKQIISFPFSPLQSLIFLGCVAAAGLGLNLLCLAIYLSCLCCCHKDEDEETKKPNSCCVTWSAVAAGLITW</sequence>
<comment type="caution">
    <text evidence="13">Lacks conserved residue(s) required for the propagation of feature annotation.</text>
</comment>
<dbReference type="PANTHER" id="PTHR12424">
    <property type="entry name" value="TWEETY-RELATED"/>
    <property type="match status" value="1"/>
</dbReference>
<evidence type="ECO:0000256" key="6">
    <source>
        <dbReference type="ARBA" id="ARBA00022989"/>
    </source>
</evidence>
<name>A0ABV0QFU1_9TELE</name>
<comment type="subcellular location">
    <subcellularLocation>
        <location evidence="1">Cell membrane</location>
        <topology evidence="1">Multi-pass membrane protein</topology>
    </subcellularLocation>
</comment>
<keyword evidence="4" id="KW-1003">Cell membrane</keyword>
<dbReference type="PANTHER" id="PTHR12424:SF6">
    <property type="entry name" value="PROTEIN TWEETY HOMOLOG 2"/>
    <property type="match status" value="1"/>
</dbReference>
<evidence type="ECO:0000256" key="11">
    <source>
        <dbReference type="ARBA" id="ARBA00023214"/>
    </source>
</evidence>
<keyword evidence="5 13" id="KW-0812">Transmembrane</keyword>
<protein>
    <recommendedName>
        <fullName evidence="13">Protein tweety homolog</fullName>
    </recommendedName>
</protein>
<keyword evidence="8 13" id="KW-0472">Membrane</keyword>
<evidence type="ECO:0000313" key="14">
    <source>
        <dbReference type="EMBL" id="MEQ2194367.1"/>
    </source>
</evidence>
<comment type="similarity">
    <text evidence="2 13">Belongs to the tweety family.</text>
</comment>
<keyword evidence="10" id="KW-0325">Glycoprotein</keyword>
<evidence type="ECO:0000256" key="2">
    <source>
        <dbReference type="ARBA" id="ARBA00009849"/>
    </source>
</evidence>
<keyword evidence="3 13" id="KW-0813">Transport</keyword>
<evidence type="ECO:0000256" key="4">
    <source>
        <dbReference type="ARBA" id="ARBA00022475"/>
    </source>
</evidence>
<proteinExistence type="inferred from homology"/>
<keyword evidence="9 13" id="KW-0869">Chloride channel</keyword>
<comment type="function">
    <text evidence="13">Probable chloride channel.</text>
</comment>
<evidence type="ECO:0000256" key="12">
    <source>
        <dbReference type="ARBA" id="ARBA00023303"/>
    </source>
</evidence>
<evidence type="ECO:0000313" key="15">
    <source>
        <dbReference type="Proteomes" id="UP001434883"/>
    </source>
</evidence>
<accession>A0ABV0QFU1</accession>
<gene>
    <name evidence="14" type="primary">TTYH2L_3</name>
    <name evidence="14" type="ORF">XENOCAPTIV_028077</name>
</gene>
<evidence type="ECO:0000256" key="10">
    <source>
        <dbReference type="ARBA" id="ARBA00023180"/>
    </source>
</evidence>
<comment type="caution">
    <text evidence="14">The sequence shown here is derived from an EMBL/GenBank/DDBJ whole genome shotgun (WGS) entry which is preliminary data.</text>
</comment>
<evidence type="ECO:0000256" key="13">
    <source>
        <dbReference type="RuleBase" id="RU361114"/>
    </source>
</evidence>
<evidence type="ECO:0000256" key="8">
    <source>
        <dbReference type="ARBA" id="ARBA00023136"/>
    </source>
</evidence>
<dbReference type="Pfam" id="PF04906">
    <property type="entry name" value="Tweety"/>
    <property type="match status" value="1"/>
</dbReference>
<keyword evidence="6 13" id="KW-1133">Transmembrane helix</keyword>
<reference evidence="14 15" key="1">
    <citation type="submission" date="2021-06" db="EMBL/GenBank/DDBJ databases">
        <authorList>
            <person name="Palmer J.M."/>
        </authorList>
    </citation>
    <scope>NUCLEOTIDE SEQUENCE [LARGE SCALE GENOMIC DNA]</scope>
    <source>
        <strain evidence="14 15">XC_2019</strain>
        <tissue evidence="14">Muscle</tissue>
    </source>
</reference>
<keyword evidence="12 13" id="KW-0407">Ion channel</keyword>
<evidence type="ECO:0000256" key="7">
    <source>
        <dbReference type="ARBA" id="ARBA00023065"/>
    </source>
</evidence>